<gene>
    <name evidence="1" type="ORF">AVEN_85440_1</name>
</gene>
<evidence type="ECO:0000313" key="1">
    <source>
        <dbReference type="EMBL" id="GBN09953.1"/>
    </source>
</evidence>
<name>A0A4Y2L7Z6_ARAVE</name>
<dbReference type="Proteomes" id="UP000499080">
    <property type="component" value="Unassembled WGS sequence"/>
</dbReference>
<sequence>MPFHFLGQVIHDRSAQCKSVHYPSLRSPTPLLAFQTLNSADCYFLGECLAKVQCFVVFVFPREPPPRIYTYHISVFMANQSDWRAGYPDWLDIQPSAWSGHEGST</sequence>
<protein>
    <submittedName>
        <fullName evidence="1">Uncharacterized protein</fullName>
    </submittedName>
</protein>
<proteinExistence type="predicted"/>
<reference evidence="1 2" key="1">
    <citation type="journal article" date="2019" name="Sci. Rep.">
        <title>Orb-weaving spider Araneus ventricosus genome elucidates the spidroin gene catalogue.</title>
        <authorList>
            <person name="Kono N."/>
            <person name="Nakamura H."/>
            <person name="Ohtoshi R."/>
            <person name="Moran D.A.P."/>
            <person name="Shinohara A."/>
            <person name="Yoshida Y."/>
            <person name="Fujiwara M."/>
            <person name="Mori M."/>
            <person name="Tomita M."/>
            <person name="Arakawa K."/>
        </authorList>
    </citation>
    <scope>NUCLEOTIDE SEQUENCE [LARGE SCALE GENOMIC DNA]</scope>
</reference>
<dbReference type="EMBL" id="BGPR01197944">
    <property type="protein sequence ID" value="GBN09953.1"/>
    <property type="molecule type" value="Genomic_DNA"/>
</dbReference>
<keyword evidence="2" id="KW-1185">Reference proteome</keyword>
<organism evidence="1 2">
    <name type="scientific">Araneus ventricosus</name>
    <name type="common">Orbweaver spider</name>
    <name type="synonym">Epeira ventricosa</name>
    <dbReference type="NCBI Taxonomy" id="182803"/>
    <lineage>
        <taxon>Eukaryota</taxon>
        <taxon>Metazoa</taxon>
        <taxon>Ecdysozoa</taxon>
        <taxon>Arthropoda</taxon>
        <taxon>Chelicerata</taxon>
        <taxon>Arachnida</taxon>
        <taxon>Araneae</taxon>
        <taxon>Araneomorphae</taxon>
        <taxon>Entelegynae</taxon>
        <taxon>Araneoidea</taxon>
        <taxon>Araneidae</taxon>
        <taxon>Araneus</taxon>
    </lineage>
</organism>
<evidence type="ECO:0000313" key="2">
    <source>
        <dbReference type="Proteomes" id="UP000499080"/>
    </source>
</evidence>
<dbReference type="AlphaFoldDB" id="A0A4Y2L7Z6"/>
<comment type="caution">
    <text evidence="1">The sequence shown here is derived from an EMBL/GenBank/DDBJ whole genome shotgun (WGS) entry which is preliminary data.</text>
</comment>
<accession>A0A4Y2L7Z6</accession>